<evidence type="ECO:0000313" key="2">
    <source>
        <dbReference type="EMBL" id="MDP2566726.1"/>
    </source>
</evidence>
<sequence length="343" mass="38995">MLNNFSPWQASFFDGWLHDRTQAKVVLVKQNFEFDEQGNVTPTNPGDEIILADDYYNEPANSSLREVNEQVAFKTGFEVYGNFTAYPPKAKQARVIEVELALYEHTKPLFNKRLRVTGTRFWKRSLLGPVATDPLIIKPTPVDYRHAFGGKNLNDDTDYLLENPLGSGYKLKNKHAVGQQLPCIEYATALLRKPSHTTPVASFSAIPSHWSPRVELIPEIDQKALMAGNYPFKTQLNEFFNNTAPIDQRVNKKFTQGWAFTLSGLYPLQEYGQQQRVNLPFEEPIVQIVNTLNRHTLAMHCDTLVIDSDSQQFSLLWRGHIDAINVAENSQIIVAKKESNNDV</sequence>
<evidence type="ECO:0000313" key="3">
    <source>
        <dbReference type="Proteomes" id="UP001177212"/>
    </source>
</evidence>
<dbReference type="InterPro" id="IPR018683">
    <property type="entry name" value="DUF2169"/>
</dbReference>
<dbReference type="EMBL" id="JAUYVT010000025">
    <property type="protein sequence ID" value="MDP2566726.1"/>
    <property type="molecule type" value="Genomic_DNA"/>
</dbReference>
<reference evidence="2" key="1">
    <citation type="submission" date="2023-07" db="EMBL/GenBank/DDBJ databases">
        <title>Genome content predicts the carbon catabolic preferences of heterotrophic bacteria.</title>
        <authorList>
            <person name="Gralka M."/>
        </authorList>
    </citation>
    <scope>NUCLEOTIDE SEQUENCE</scope>
    <source>
        <strain evidence="2">4G09</strain>
    </source>
</reference>
<gene>
    <name evidence="2" type="ORF">Q8W34_18945</name>
</gene>
<accession>A0ABT9FIZ8</accession>
<dbReference type="RefSeq" id="WP_305473244.1">
    <property type="nucleotide sequence ID" value="NZ_JAUYVT010000025.1"/>
</dbReference>
<name>A0ABT9FIZ8_9GAMM</name>
<dbReference type="Proteomes" id="UP001177212">
    <property type="component" value="Unassembled WGS sequence"/>
</dbReference>
<dbReference type="Pfam" id="PF09937">
    <property type="entry name" value="DUF2169"/>
    <property type="match status" value="1"/>
</dbReference>
<comment type="caution">
    <text evidence="2">The sequence shown here is derived from an EMBL/GenBank/DDBJ whole genome shotgun (WGS) entry which is preliminary data.</text>
</comment>
<feature type="domain" description="DUF2169" evidence="1">
    <location>
        <begin position="24"/>
        <end position="318"/>
    </location>
</feature>
<keyword evidence="3" id="KW-1185">Reference proteome</keyword>
<proteinExistence type="predicted"/>
<organism evidence="2 3">
    <name type="scientific">Pseudoalteromonas marina</name>
    <dbReference type="NCBI Taxonomy" id="267375"/>
    <lineage>
        <taxon>Bacteria</taxon>
        <taxon>Pseudomonadati</taxon>
        <taxon>Pseudomonadota</taxon>
        <taxon>Gammaproteobacteria</taxon>
        <taxon>Alteromonadales</taxon>
        <taxon>Pseudoalteromonadaceae</taxon>
        <taxon>Pseudoalteromonas</taxon>
    </lineage>
</organism>
<evidence type="ECO:0000259" key="1">
    <source>
        <dbReference type="Pfam" id="PF09937"/>
    </source>
</evidence>
<protein>
    <submittedName>
        <fullName evidence="2">DUF2169 domain-containing protein</fullName>
    </submittedName>
</protein>